<accession>A0A432MMI1</accession>
<keyword evidence="1" id="KW-0472">Membrane</keyword>
<dbReference type="InterPro" id="IPR005325">
    <property type="entry name" value="DUF308_memb"/>
</dbReference>
<dbReference type="GO" id="GO:0005886">
    <property type="term" value="C:plasma membrane"/>
    <property type="evidence" value="ECO:0007669"/>
    <property type="project" value="TreeGrafter"/>
</dbReference>
<feature type="transmembrane region" description="Helical" evidence="1">
    <location>
        <begin position="81"/>
        <end position="100"/>
    </location>
</feature>
<protein>
    <submittedName>
        <fullName evidence="2">HdeD family acid-resistance protein</fullName>
    </submittedName>
</protein>
<feature type="transmembrane region" description="Helical" evidence="1">
    <location>
        <begin position="134"/>
        <end position="155"/>
    </location>
</feature>
<dbReference type="PANTHER" id="PTHR34989">
    <property type="entry name" value="PROTEIN HDED"/>
    <property type="match status" value="1"/>
</dbReference>
<organism evidence="2 3">
    <name type="scientific">Tautonia sociabilis</name>
    <dbReference type="NCBI Taxonomy" id="2080755"/>
    <lineage>
        <taxon>Bacteria</taxon>
        <taxon>Pseudomonadati</taxon>
        <taxon>Planctomycetota</taxon>
        <taxon>Planctomycetia</taxon>
        <taxon>Isosphaerales</taxon>
        <taxon>Isosphaeraceae</taxon>
        <taxon>Tautonia</taxon>
    </lineage>
</organism>
<evidence type="ECO:0000313" key="2">
    <source>
        <dbReference type="EMBL" id="RUL88278.1"/>
    </source>
</evidence>
<dbReference type="AlphaFoldDB" id="A0A432MMI1"/>
<dbReference type="PANTHER" id="PTHR34989:SF1">
    <property type="entry name" value="PROTEIN HDED"/>
    <property type="match status" value="1"/>
</dbReference>
<keyword evidence="3" id="KW-1185">Reference proteome</keyword>
<name>A0A432MMI1_9BACT</name>
<dbReference type="RefSeq" id="WP_126724792.1">
    <property type="nucleotide sequence ID" value="NZ_RYZH01000012.1"/>
</dbReference>
<keyword evidence="1" id="KW-1133">Transmembrane helix</keyword>
<proteinExistence type="predicted"/>
<feature type="transmembrane region" description="Helical" evidence="1">
    <location>
        <begin position="106"/>
        <end position="127"/>
    </location>
</feature>
<evidence type="ECO:0000256" key="1">
    <source>
        <dbReference type="SAM" id="Phobius"/>
    </source>
</evidence>
<reference evidence="2 3" key="1">
    <citation type="submission" date="2018-12" db="EMBL/GenBank/DDBJ databases">
        <authorList>
            <person name="Toschakov S.V."/>
        </authorList>
    </citation>
    <scope>NUCLEOTIDE SEQUENCE [LARGE SCALE GENOMIC DNA]</scope>
    <source>
        <strain evidence="2 3">GM2012</strain>
    </source>
</reference>
<dbReference type="Pfam" id="PF03729">
    <property type="entry name" value="DUF308"/>
    <property type="match status" value="1"/>
</dbReference>
<feature type="transmembrane region" description="Helical" evidence="1">
    <location>
        <begin position="54"/>
        <end position="74"/>
    </location>
</feature>
<dbReference type="OrthoDB" id="9815400at2"/>
<keyword evidence="1" id="KW-0812">Transmembrane</keyword>
<gene>
    <name evidence="2" type="ORF">TsocGM_08050</name>
</gene>
<dbReference type="Proteomes" id="UP000280296">
    <property type="component" value="Unassembled WGS sequence"/>
</dbReference>
<dbReference type="InterPro" id="IPR052712">
    <property type="entry name" value="Acid_resist_chaperone_HdeD"/>
</dbReference>
<sequence length="197" mass="21236">MTAFPTSSSLLGEAVRRELGRIRRTWIWFLILGIGTIALGLLIIATPWLGSLAAVWMISLLLVASGILQFVGAFSTKGWGGFFLSVLAGVLYVALGILIVDRPITALAVLTIVIALSLIIGGLLRIILAASERFYGWGWMVLNGAISLLLGVLIWQQLPASAFWVIGLFLGIEMLFNGLFWVMLALGLKSLPTPESP</sequence>
<reference evidence="2 3" key="2">
    <citation type="submission" date="2019-01" db="EMBL/GenBank/DDBJ databases">
        <title>Tautonia sociabilis, a novel thermotolerant planctomycete of Isosphaeraceae family, isolated from a 4000 m deep subterranean habitat.</title>
        <authorList>
            <person name="Kovaleva O.L."/>
            <person name="Elcheninov A.G."/>
            <person name="Van Heerden E."/>
            <person name="Toshchakov S.V."/>
            <person name="Novikov A."/>
            <person name="Bonch-Osmolovskaya E.A."/>
            <person name="Kublanov I.V."/>
        </authorList>
    </citation>
    <scope>NUCLEOTIDE SEQUENCE [LARGE SCALE GENOMIC DNA]</scope>
    <source>
        <strain evidence="2 3">GM2012</strain>
    </source>
</reference>
<dbReference type="EMBL" id="RYZH01000012">
    <property type="protein sequence ID" value="RUL88278.1"/>
    <property type="molecule type" value="Genomic_DNA"/>
</dbReference>
<evidence type="ECO:0000313" key="3">
    <source>
        <dbReference type="Proteomes" id="UP000280296"/>
    </source>
</evidence>
<feature type="transmembrane region" description="Helical" evidence="1">
    <location>
        <begin position="26"/>
        <end position="48"/>
    </location>
</feature>
<feature type="transmembrane region" description="Helical" evidence="1">
    <location>
        <begin position="161"/>
        <end position="188"/>
    </location>
</feature>
<comment type="caution">
    <text evidence="2">The sequence shown here is derived from an EMBL/GenBank/DDBJ whole genome shotgun (WGS) entry which is preliminary data.</text>
</comment>